<organism evidence="2 3">
    <name type="scientific">Vibrio tubiashii</name>
    <dbReference type="NCBI Taxonomy" id="29498"/>
    <lineage>
        <taxon>Bacteria</taxon>
        <taxon>Pseudomonadati</taxon>
        <taxon>Pseudomonadota</taxon>
        <taxon>Gammaproteobacteria</taxon>
        <taxon>Vibrionales</taxon>
        <taxon>Vibrionaceae</taxon>
        <taxon>Vibrio</taxon>
        <taxon>Vibrio oreintalis group</taxon>
    </lineage>
</organism>
<reference evidence="2 3" key="1">
    <citation type="submission" date="2019-08" db="EMBL/GenBank/DDBJ databases">
        <title>Draft genome sequencing and comparative genomics of hatchery-associated Vibrios.</title>
        <authorList>
            <person name="Kehlet-Delgado H."/>
            <person name="Mueller R.S."/>
        </authorList>
    </citation>
    <scope>NUCLEOTIDE SEQUENCE [LARGE SCALE GENOMIC DNA]</scope>
    <source>
        <strain evidence="2 3">01-65-5-1</strain>
    </source>
</reference>
<evidence type="ECO:0000313" key="2">
    <source>
        <dbReference type="EMBL" id="NOI82685.1"/>
    </source>
</evidence>
<proteinExistence type="predicted"/>
<keyword evidence="1" id="KW-0472">Membrane</keyword>
<gene>
    <name evidence="2" type="ORF">F0237_18625</name>
</gene>
<feature type="transmembrane region" description="Helical" evidence="1">
    <location>
        <begin position="73"/>
        <end position="90"/>
    </location>
</feature>
<accession>A0AAE5GT65</accession>
<name>A0AAE5GT65_9VIBR</name>
<keyword evidence="1" id="KW-1133">Transmembrane helix</keyword>
<comment type="caution">
    <text evidence="2">The sequence shown here is derived from an EMBL/GenBank/DDBJ whole genome shotgun (WGS) entry which is preliminary data.</text>
</comment>
<dbReference type="EMBL" id="VTXO01000009">
    <property type="protein sequence ID" value="NOI82685.1"/>
    <property type="molecule type" value="Genomic_DNA"/>
</dbReference>
<feature type="transmembrane region" description="Helical" evidence="1">
    <location>
        <begin position="30"/>
        <end position="48"/>
    </location>
</feature>
<protein>
    <submittedName>
        <fullName evidence="2">Uncharacterized protein</fullName>
    </submittedName>
</protein>
<sequence>MVRNRVAHALALIFGSSWVGVTVYNRVFDAVWLLVITFFIGFVVGLVIHKKDKSHPYFGPRDDRSFIQKQNPVLYGCFTIIIIGLVTLYSPTYETFQIMPHIADKRESHGKGGTSYVLDLGHTTYGTISITVSEQVWQNQRVGKSIRVDVEENVFGQVIFIEHEPL</sequence>
<dbReference type="Proteomes" id="UP000572722">
    <property type="component" value="Unassembled WGS sequence"/>
</dbReference>
<dbReference type="RefSeq" id="WP_171324393.1">
    <property type="nucleotide sequence ID" value="NZ_VTXO01000009.1"/>
</dbReference>
<feature type="transmembrane region" description="Helical" evidence="1">
    <location>
        <begin position="7"/>
        <end position="24"/>
    </location>
</feature>
<evidence type="ECO:0000313" key="3">
    <source>
        <dbReference type="Proteomes" id="UP000572722"/>
    </source>
</evidence>
<keyword evidence="1" id="KW-0812">Transmembrane</keyword>
<dbReference type="AlphaFoldDB" id="A0AAE5GT65"/>
<evidence type="ECO:0000256" key="1">
    <source>
        <dbReference type="SAM" id="Phobius"/>
    </source>
</evidence>